<sequence length="227" mass="24979">MRLLLVEDDPLIAEELAAKLGALGHHCQLAVTGTEAIEAFAEAVFDAIILDRMLPDLTGTGLLSYLREQGPLPPVLMLSALGSSSDKVEGLNAGADDYLAKPYDIGELDARLAALVRRGHQVHGDVISLSIGQLRLDGANHNVRFAAAQRHLNRIEFSLLLFLMRHADRLVTRAMLFEGVWSHSFQPLPNLVDSNISRLRRRLLELGCDPIVTRRGEGYVLLSEQCQ</sequence>
<feature type="domain" description="Response regulatory" evidence="4">
    <location>
        <begin position="2"/>
        <end position="116"/>
    </location>
</feature>
<dbReference type="InterPro" id="IPR001789">
    <property type="entry name" value="Sig_transdc_resp-reg_receiver"/>
</dbReference>
<dbReference type="SUPFAM" id="SSF52172">
    <property type="entry name" value="CheY-like"/>
    <property type="match status" value="1"/>
</dbReference>
<dbReference type="SMART" id="SM00448">
    <property type="entry name" value="REC"/>
    <property type="match status" value="1"/>
</dbReference>
<evidence type="ECO:0000313" key="7">
    <source>
        <dbReference type="Proteomes" id="UP001160625"/>
    </source>
</evidence>
<feature type="DNA-binding region" description="OmpR/PhoB-type" evidence="3">
    <location>
        <begin position="126"/>
        <end position="223"/>
    </location>
</feature>
<dbReference type="Proteomes" id="UP001160625">
    <property type="component" value="Unassembled WGS sequence"/>
</dbReference>
<dbReference type="SUPFAM" id="SSF46894">
    <property type="entry name" value="C-terminal effector domain of the bipartite response regulators"/>
    <property type="match status" value="1"/>
</dbReference>
<dbReference type="CDD" id="cd17574">
    <property type="entry name" value="REC_OmpR"/>
    <property type="match status" value="1"/>
</dbReference>
<dbReference type="Gene3D" id="3.40.50.2300">
    <property type="match status" value="1"/>
</dbReference>
<dbReference type="Gene3D" id="1.10.10.10">
    <property type="entry name" value="Winged helix-like DNA-binding domain superfamily/Winged helix DNA-binding domain"/>
    <property type="match status" value="1"/>
</dbReference>
<dbReference type="Gene3D" id="6.10.250.690">
    <property type="match status" value="1"/>
</dbReference>
<dbReference type="InterPro" id="IPR011006">
    <property type="entry name" value="CheY-like_superfamily"/>
</dbReference>
<protein>
    <submittedName>
        <fullName evidence="6">Response regulator transcription factor</fullName>
    </submittedName>
</protein>
<name>A0ABT6MXJ6_9SPHN</name>
<feature type="domain" description="OmpR/PhoB-type" evidence="5">
    <location>
        <begin position="126"/>
        <end position="223"/>
    </location>
</feature>
<comment type="caution">
    <text evidence="6">The sequence shown here is derived from an EMBL/GenBank/DDBJ whole genome shotgun (WGS) entry which is preliminary data.</text>
</comment>
<evidence type="ECO:0000256" key="1">
    <source>
        <dbReference type="ARBA" id="ARBA00023125"/>
    </source>
</evidence>
<dbReference type="PROSITE" id="PS50110">
    <property type="entry name" value="RESPONSE_REGULATORY"/>
    <property type="match status" value="1"/>
</dbReference>
<evidence type="ECO:0000259" key="5">
    <source>
        <dbReference type="PROSITE" id="PS51755"/>
    </source>
</evidence>
<dbReference type="InterPro" id="IPR039420">
    <property type="entry name" value="WalR-like"/>
</dbReference>
<accession>A0ABT6MXJ6</accession>
<organism evidence="6 7">
    <name type="scientific">Sphingomonas oryzagri</name>
    <dbReference type="NCBI Taxonomy" id="3042314"/>
    <lineage>
        <taxon>Bacteria</taxon>
        <taxon>Pseudomonadati</taxon>
        <taxon>Pseudomonadota</taxon>
        <taxon>Alphaproteobacteria</taxon>
        <taxon>Sphingomonadales</taxon>
        <taxon>Sphingomonadaceae</taxon>
        <taxon>Sphingomonas</taxon>
    </lineage>
</organism>
<dbReference type="Pfam" id="PF00072">
    <property type="entry name" value="Response_reg"/>
    <property type="match status" value="1"/>
</dbReference>
<evidence type="ECO:0000259" key="4">
    <source>
        <dbReference type="PROSITE" id="PS50110"/>
    </source>
</evidence>
<dbReference type="InterPro" id="IPR016032">
    <property type="entry name" value="Sig_transdc_resp-reg_C-effctor"/>
</dbReference>
<gene>
    <name evidence="6" type="ORF">QGN17_03205</name>
</gene>
<reference evidence="6" key="1">
    <citation type="submission" date="2023-04" db="EMBL/GenBank/DDBJ databases">
        <title>Sphingomonas sp. MAHUQ-71 isolated from rice field.</title>
        <authorList>
            <person name="Huq M.A."/>
        </authorList>
    </citation>
    <scope>NUCLEOTIDE SEQUENCE</scope>
    <source>
        <strain evidence="6">MAHUQ-71</strain>
    </source>
</reference>
<evidence type="ECO:0000256" key="3">
    <source>
        <dbReference type="PROSITE-ProRule" id="PRU01091"/>
    </source>
</evidence>
<dbReference type="PANTHER" id="PTHR48111">
    <property type="entry name" value="REGULATOR OF RPOS"/>
    <property type="match status" value="1"/>
</dbReference>
<proteinExistence type="predicted"/>
<dbReference type="Pfam" id="PF00486">
    <property type="entry name" value="Trans_reg_C"/>
    <property type="match status" value="1"/>
</dbReference>
<dbReference type="EMBL" id="JARYGZ010000001">
    <property type="protein sequence ID" value="MDH7637730.1"/>
    <property type="molecule type" value="Genomic_DNA"/>
</dbReference>
<keyword evidence="7" id="KW-1185">Reference proteome</keyword>
<dbReference type="CDD" id="cd00383">
    <property type="entry name" value="trans_reg_C"/>
    <property type="match status" value="1"/>
</dbReference>
<dbReference type="SMART" id="SM00862">
    <property type="entry name" value="Trans_reg_C"/>
    <property type="match status" value="1"/>
</dbReference>
<keyword evidence="2" id="KW-0597">Phosphoprotein</keyword>
<evidence type="ECO:0000313" key="6">
    <source>
        <dbReference type="EMBL" id="MDH7637730.1"/>
    </source>
</evidence>
<feature type="modified residue" description="4-aspartylphosphate" evidence="2">
    <location>
        <position position="51"/>
    </location>
</feature>
<dbReference type="InterPro" id="IPR036388">
    <property type="entry name" value="WH-like_DNA-bd_sf"/>
</dbReference>
<dbReference type="InterPro" id="IPR001867">
    <property type="entry name" value="OmpR/PhoB-type_DNA-bd"/>
</dbReference>
<dbReference type="PANTHER" id="PTHR48111:SF36">
    <property type="entry name" value="TRANSCRIPTIONAL REGULATORY PROTEIN CUTR"/>
    <property type="match status" value="1"/>
</dbReference>
<dbReference type="PROSITE" id="PS51755">
    <property type="entry name" value="OMPR_PHOB"/>
    <property type="match status" value="1"/>
</dbReference>
<evidence type="ECO:0000256" key="2">
    <source>
        <dbReference type="PROSITE-ProRule" id="PRU00169"/>
    </source>
</evidence>
<keyword evidence="1 3" id="KW-0238">DNA-binding</keyword>